<dbReference type="EMBL" id="JARBJD010000008">
    <property type="protein sequence ID" value="KAK2962927.1"/>
    <property type="molecule type" value="Genomic_DNA"/>
</dbReference>
<sequence>MMRLLIESRANPFLEDRYGMTPLHHVCTLTLRQPFSVILGSMMPEGIVPSFPQQISNITATFTDTTVLAQPCVNVVMSDRQRERFELVCCKKVSSFRSLNQTITLPVFLHSNSSFNLLLRLLWLLSQLRPSETLEASALGRRNSLHILAE</sequence>
<keyword evidence="3" id="KW-1185">Reference proteome</keyword>
<protein>
    <recommendedName>
        <fullName evidence="4">Ankyrin repeat protein</fullName>
    </recommendedName>
</protein>
<gene>
    <name evidence="2" type="ORF">BLNAU_1950</name>
    <name evidence="1" type="ORF">BLNAU_24132</name>
</gene>
<dbReference type="Proteomes" id="UP001281761">
    <property type="component" value="Unassembled WGS sequence"/>
</dbReference>
<accession>A0ABQ9WN89</accession>
<name>A0ABQ9WN89_9EUKA</name>
<dbReference type="InterPro" id="IPR036770">
    <property type="entry name" value="Ankyrin_rpt-contain_sf"/>
</dbReference>
<evidence type="ECO:0000313" key="3">
    <source>
        <dbReference type="Proteomes" id="UP001281761"/>
    </source>
</evidence>
<evidence type="ECO:0008006" key="4">
    <source>
        <dbReference type="Google" id="ProtNLM"/>
    </source>
</evidence>
<organism evidence="1 3">
    <name type="scientific">Blattamonas nauphoetae</name>
    <dbReference type="NCBI Taxonomy" id="2049346"/>
    <lineage>
        <taxon>Eukaryota</taxon>
        <taxon>Metamonada</taxon>
        <taxon>Preaxostyla</taxon>
        <taxon>Oxymonadida</taxon>
        <taxon>Blattamonas</taxon>
    </lineage>
</organism>
<reference evidence="1 3" key="1">
    <citation type="journal article" date="2022" name="bioRxiv">
        <title>Genomics of Preaxostyla Flagellates Illuminates Evolutionary Transitions and the Path Towards Mitochondrial Loss.</title>
        <authorList>
            <person name="Novak L.V.F."/>
            <person name="Treitli S.C."/>
            <person name="Pyrih J."/>
            <person name="Halakuc P."/>
            <person name="Pipaliya S.V."/>
            <person name="Vacek V."/>
            <person name="Brzon O."/>
            <person name="Soukal P."/>
            <person name="Eme L."/>
            <person name="Dacks J.B."/>
            <person name="Karnkowska A."/>
            <person name="Elias M."/>
            <person name="Hampl V."/>
        </authorList>
    </citation>
    <scope>NUCLEOTIDE SEQUENCE [LARGE SCALE GENOMIC DNA]</scope>
    <source>
        <strain evidence="1">NAU3</strain>
        <tissue evidence="1">Gut</tissue>
    </source>
</reference>
<dbReference type="EMBL" id="JARBJD010000575">
    <property type="protein sequence ID" value="KAK2940956.1"/>
    <property type="molecule type" value="Genomic_DNA"/>
</dbReference>
<comment type="caution">
    <text evidence="1">The sequence shown here is derived from an EMBL/GenBank/DDBJ whole genome shotgun (WGS) entry which is preliminary data.</text>
</comment>
<dbReference type="SUPFAM" id="SSF48403">
    <property type="entry name" value="Ankyrin repeat"/>
    <property type="match status" value="1"/>
</dbReference>
<evidence type="ECO:0000313" key="1">
    <source>
        <dbReference type="EMBL" id="KAK2940956.1"/>
    </source>
</evidence>
<evidence type="ECO:0000313" key="2">
    <source>
        <dbReference type="EMBL" id="KAK2962927.1"/>
    </source>
</evidence>
<proteinExistence type="predicted"/>